<dbReference type="EMBL" id="UOGF01000040">
    <property type="protein sequence ID" value="VAX28648.1"/>
    <property type="molecule type" value="Genomic_DNA"/>
</dbReference>
<name>A0A3B1CXL2_9ZZZZ</name>
<evidence type="ECO:0000313" key="2">
    <source>
        <dbReference type="EMBL" id="VAX28648.1"/>
    </source>
</evidence>
<dbReference type="AlphaFoldDB" id="A0A3B1CXL2"/>
<reference evidence="2" key="1">
    <citation type="submission" date="2018-06" db="EMBL/GenBank/DDBJ databases">
        <authorList>
            <person name="Zhirakovskaya E."/>
        </authorList>
    </citation>
    <scope>NUCLEOTIDE SEQUENCE</scope>
</reference>
<evidence type="ECO:0000259" key="1">
    <source>
        <dbReference type="Pfam" id="PF04443"/>
    </source>
</evidence>
<dbReference type="Pfam" id="PF04443">
    <property type="entry name" value="LuxE"/>
    <property type="match status" value="1"/>
</dbReference>
<dbReference type="GO" id="GO:0008218">
    <property type="term" value="P:bioluminescence"/>
    <property type="evidence" value="ECO:0007669"/>
    <property type="project" value="InterPro"/>
</dbReference>
<dbReference type="GO" id="GO:0047474">
    <property type="term" value="F:long-chain fatty acid--protein ligase activity"/>
    <property type="evidence" value="ECO:0007669"/>
    <property type="project" value="InterPro"/>
</dbReference>
<gene>
    <name evidence="2" type="ORF">MNBD_NITROSPIRAE01-808</name>
</gene>
<feature type="domain" description="Acyl-protein synthetase LuxE" evidence="1">
    <location>
        <begin position="22"/>
        <end position="346"/>
    </location>
</feature>
<dbReference type="SUPFAM" id="SSF56801">
    <property type="entry name" value="Acetyl-CoA synthetase-like"/>
    <property type="match status" value="1"/>
</dbReference>
<protein>
    <recommendedName>
        <fullName evidence="1">Acyl-protein synthetase LuxE domain-containing protein</fullName>
    </recommendedName>
</protein>
<dbReference type="InterPro" id="IPR007534">
    <property type="entry name" value="LuxE"/>
</dbReference>
<dbReference type="InterPro" id="IPR042099">
    <property type="entry name" value="ANL_N_sf"/>
</dbReference>
<proteinExistence type="predicted"/>
<organism evidence="2">
    <name type="scientific">hydrothermal vent metagenome</name>
    <dbReference type="NCBI Taxonomy" id="652676"/>
    <lineage>
        <taxon>unclassified sequences</taxon>
        <taxon>metagenomes</taxon>
        <taxon>ecological metagenomes</taxon>
    </lineage>
</organism>
<sequence length="350" mass="39125">MQHDIVHYIAASPKTASEAEFNRLALLLFEYQHTHNAPYRKFCLSKKIAPGDVKHWHEIPALPVLAFKWAQITCRPKETPARIFYSSGTSRQERSQHRLFDLVTARAAILAHFKRHLLPDHDQMRMIMLTPPPEEAPNASLSYMMSVLCELFGTSESSYYIQNDTLQNTQLVSALASAGEPLMLLGTSFSFVHFIDYCEKKGIRLKLPIGSRLMDTGGFKGKSREVPQAWIYEMAEKHWGILPEYCINEYGMSELISQFYDGIAGIAAPRIYVAPPQLKTRVLSPETLAPLPDGEIGLLAHTDLANIDSVATILTEDLGRKTEGGFLLSGRASNAEQKGCSITMDALLEK</sequence>
<dbReference type="Gene3D" id="3.40.50.12780">
    <property type="entry name" value="N-terminal domain of ligase-like"/>
    <property type="match status" value="1"/>
</dbReference>
<accession>A0A3B1CXL2</accession>